<keyword evidence="7 11" id="KW-0464">Manganese</keyword>
<dbReference type="GO" id="GO:0006281">
    <property type="term" value="P:DNA repair"/>
    <property type="evidence" value="ECO:0007669"/>
    <property type="project" value="TreeGrafter"/>
</dbReference>
<reference evidence="12 13" key="1">
    <citation type="submission" date="2020-03" db="EMBL/GenBank/DDBJ databases">
        <title>Genomic Encyclopedia of Type Strains, Phase IV (KMG-IV): sequencing the most valuable type-strain genomes for metagenomic binning, comparative biology and taxonomic classification.</title>
        <authorList>
            <person name="Goeker M."/>
        </authorList>
    </citation>
    <scope>NUCLEOTIDE SEQUENCE [LARGE SCALE GENOMIC DNA]</scope>
    <source>
        <strain evidence="12 13">DSM 5718</strain>
    </source>
</reference>
<evidence type="ECO:0000256" key="1">
    <source>
        <dbReference type="ARBA" id="ARBA00012726"/>
    </source>
</evidence>
<keyword evidence="4 10" id="KW-0547">Nucleotide-binding</keyword>
<feature type="binding site" evidence="11">
    <location>
        <position position="151"/>
    </location>
    <ligand>
        <name>Mn(2+)</name>
        <dbReference type="ChEBI" id="CHEBI:29035"/>
        <label>1</label>
    </ligand>
</feature>
<dbReference type="GO" id="GO:0030145">
    <property type="term" value="F:manganese ion binding"/>
    <property type="evidence" value="ECO:0007669"/>
    <property type="project" value="TreeGrafter"/>
</dbReference>
<protein>
    <recommendedName>
        <fullName evidence="1">3'-phosphate/5'-hydroxy nucleic acid ligase</fullName>
        <ecNumber evidence="1">6.5.1.8</ecNumber>
    </recommendedName>
</protein>
<evidence type="ECO:0000256" key="6">
    <source>
        <dbReference type="ARBA" id="ARBA00023134"/>
    </source>
</evidence>
<evidence type="ECO:0000256" key="11">
    <source>
        <dbReference type="PIRSR" id="PIRSR601233-3"/>
    </source>
</evidence>
<proteinExistence type="predicted"/>
<dbReference type="EC" id="6.5.1.8" evidence="1"/>
<evidence type="ECO:0000313" key="13">
    <source>
        <dbReference type="Proteomes" id="UP000537126"/>
    </source>
</evidence>
<dbReference type="InterPro" id="IPR001233">
    <property type="entry name" value="RtcB"/>
</dbReference>
<dbReference type="GO" id="GO:0006396">
    <property type="term" value="P:RNA processing"/>
    <property type="evidence" value="ECO:0007669"/>
    <property type="project" value="InterPro"/>
</dbReference>
<evidence type="ECO:0000256" key="4">
    <source>
        <dbReference type="ARBA" id="ARBA00022741"/>
    </source>
</evidence>
<keyword evidence="6 10" id="KW-0342">GTP-binding</keyword>
<dbReference type="Proteomes" id="UP000537126">
    <property type="component" value="Unassembled WGS sequence"/>
</dbReference>
<evidence type="ECO:0000256" key="7">
    <source>
        <dbReference type="ARBA" id="ARBA00023211"/>
    </source>
</evidence>
<dbReference type="PANTHER" id="PTHR43749">
    <property type="entry name" value="RNA-SPLICING LIGASE RTCB"/>
    <property type="match status" value="1"/>
</dbReference>
<comment type="catalytic activity">
    <reaction evidence="8">
        <text>a 3'-end 3'-phospho-ribonucleotide-RNA + a 5'-end dephospho-ribonucleoside-RNA + GTP = a ribonucleotidyl-ribonucleotide-RNA + GMP + diphosphate</text>
        <dbReference type="Rhea" id="RHEA:68076"/>
        <dbReference type="Rhea" id="RHEA-COMP:10463"/>
        <dbReference type="Rhea" id="RHEA-COMP:13936"/>
        <dbReference type="Rhea" id="RHEA-COMP:17355"/>
        <dbReference type="ChEBI" id="CHEBI:33019"/>
        <dbReference type="ChEBI" id="CHEBI:37565"/>
        <dbReference type="ChEBI" id="CHEBI:58115"/>
        <dbReference type="ChEBI" id="CHEBI:83062"/>
        <dbReference type="ChEBI" id="CHEBI:138284"/>
        <dbReference type="ChEBI" id="CHEBI:173118"/>
        <dbReference type="EC" id="6.5.1.8"/>
    </reaction>
</comment>
<dbReference type="InterPro" id="IPR036025">
    <property type="entry name" value="RtcB-like_sf"/>
</dbReference>
<dbReference type="GO" id="GO:0005525">
    <property type="term" value="F:GTP binding"/>
    <property type="evidence" value="ECO:0007669"/>
    <property type="project" value="UniProtKB-KW"/>
</dbReference>
<feature type="binding site" evidence="11">
    <location>
        <position position="341"/>
    </location>
    <ligand>
        <name>Mn(2+)</name>
        <dbReference type="ChEBI" id="CHEBI:29035"/>
        <label>2</label>
    </ligand>
</feature>
<feature type="binding site" evidence="11">
    <location>
        <position position="230"/>
    </location>
    <ligand>
        <name>Mn(2+)</name>
        <dbReference type="ChEBI" id="CHEBI:29035"/>
        <label>1</label>
    </ligand>
</feature>
<accession>A0A846MMR8</accession>
<keyword evidence="2 12" id="KW-0436">Ligase</keyword>
<evidence type="ECO:0000313" key="12">
    <source>
        <dbReference type="EMBL" id="NIK72848.1"/>
    </source>
</evidence>
<dbReference type="PANTHER" id="PTHR43749:SF2">
    <property type="entry name" value="RNA-SPLICING LIGASE RTCB"/>
    <property type="match status" value="1"/>
</dbReference>
<organism evidence="12 13">
    <name type="scientific">Thermonema lapsum</name>
    <dbReference type="NCBI Taxonomy" id="28195"/>
    <lineage>
        <taxon>Bacteria</taxon>
        <taxon>Pseudomonadati</taxon>
        <taxon>Bacteroidota</taxon>
        <taxon>Cytophagia</taxon>
        <taxon>Cytophagales</taxon>
        <taxon>Thermonemataceae</taxon>
        <taxon>Thermonema</taxon>
    </lineage>
</organism>
<gene>
    <name evidence="12" type="ORF">FHS56_000334</name>
</gene>
<sequence length="480" mass="53108">MSLDIKTLTLQLGDRNIAKQAHRVLKKLLKKGVTEALLLQELQALQEHPQQYTNHKYWGSVAALLVEAAAAQKTAQDEALEVLRNQPLPYAVFGEQYIDTESIRQMNNAMRLPIAEAGALMPDAHVGYGIPIGGVLATRQNVVIPYAVGVDIACRMCLSIWDVEGTYVEKTRDKLKKLLGEHTFFGINASNPNPLPDDIWDKSEWKATKLIRSLRKKAEEQIGTSGTGNHFVEWGILDVYEEDEALGIPKGQYLALLSHSGSRGFGASIANYYSKLAKERTRLPKELAHLAWLSLDTEEGQEYWISMHLAGEYASANHHQIHRRIAKALGLQPVKMVENHHNFAWKETLPDGRTAIVHRKGATPAHAGTLGVIPGSMIQAGFVVKGLGAAASLNSASHGAGRLMSRKAAFQQLSPGQLRQVLQEHGVELIGGDLDEAPMVYKNLTDLMKVQKNIVKPLAAFYPKIVRMAEPDRRPWARED</sequence>
<comment type="cofactor">
    <cofactor evidence="11">
        <name>Mn(2+)</name>
        <dbReference type="ChEBI" id="CHEBI:29035"/>
    </cofactor>
    <text evidence="11">Binds 2 manganese ions per subunit.</text>
</comment>
<evidence type="ECO:0000256" key="2">
    <source>
        <dbReference type="ARBA" id="ARBA00022598"/>
    </source>
</evidence>
<evidence type="ECO:0000256" key="9">
    <source>
        <dbReference type="PIRSR" id="PIRSR601233-1"/>
    </source>
</evidence>
<feature type="binding site" evidence="11">
    <location>
        <position position="259"/>
    </location>
    <ligand>
        <name>Mn(2+)</name>
        <dbReference type="ChEBI" id="CHEBI:29035"/>
        <label>2</label>
    </ligand>
</feature>
<keyword evidence="3 11" id="KW-0479">Metal-binding</keyword>
<keyword evidence="5" id="KW-0692">RNA repair</keyword>
<dbReference type="Gene3D" id="3.90.1860.10">
    <property type="entry name" value="tRNA-splicing ligase RtcB"/>
    <property type="match status" value="1"/>
</dbReference>
<dbReference type="GO" id="GO:0042245">
    <property type="term" value="P:RNA repair"/>
    <property type="evidence" value="ECO:0007669"/>
    <property type="project" value="UniProtKB-KW"/>
</dbReference>
<feature type="binding site" evidence="10">
    <location>
        <begin position="374"/>
        <end position="377"/>
    </location>
    <ligand>
        <name>GMP</name>
        <dbReference type="ChEBI" id="CHEBI:58115"/>
    </ligand>
</feature>
<dbReference type="Pfam" id="PF01139">
    <property type="entry name" value="RtcB"/>
    <property type="match status" value="2"/>
</dbReference>
<dbReference type="InterPro" id="IPR052915">
    <property type="entry name" value="RtcB-like"/>
</dbReference>
<name>A0A846MMR8_9BACT</name>
<evidence type="ECO:0000256" key="5">
    <source>
        <dbReference type="ARBA" id="ARBA00022800"/>
    </source>
</evidence>
<keyword evidence="13" id="KW-1185">Reference proteome</keyword>
<dbReference type="RefSeq" id="WP_166918148.1">
    <property type="nucleotide sequence ID" value="NZ_JAASRN010000001.1"/>
</dbReference>
<dbReference type="AlphaFoldDB" id="A0A846MMR8"/>
<evidence type="ECO:0000256" key="10">
    <source>
        <dbReference type="PIRSR" id="PIRSR601233-2"/>
    </source>
</evidence>
<dbReference type="SUPFAM" id="SSF103365">
    <property type="entry name" value="Hypothetical protein PH1602"/>
    <property type="match status" value="1"/>
</dbReference>
<dbReference type="GO" id="GO:0170057">
    <property type="term" value="F:RNA ligase (GTP) activity"/>
    <property type="evidence" value="ECO:0007669"/>
    <property type="project" value="UniProtKB-EC"/>
</dbReference>
<feature type="binding site" evidence="10">
    <location>
        <begin position="398"/>
        <end position="401"/>
    </location>
    <ligand>
        <name>GMP</name>
        <dbReference type="ChEBI" id="CHEBI:58115"/>
    </ligand>
</feature>
<feature type="binding site" evidence="10">
    <location>
        <begin position="341"/>
        <end position="342"/>
    </location>
    <ligand>
        <name>GMP</name>
        <dbReference type="ChEBI" id="CHEBI:58115"/>
    </ligand>
</feature>
<evidence type="ECO:0000256" key="3">
    <source>
        <dbReference type="ARBA" id="ARBA00022723"/>
    </source>
</evidence>
<evidence type="ECO:0000256" key="8">
    <source>
        <dbReference type="ARBA" id="ARBA00047746"/>
    </source>
</evidence>
<comment type="caution">
    <text evidence="12">The sequence shown here is derived from an EMBL/GenBank/DDBJ whole genome shotgun (WGS) entry which is preliminary data.</text>
</comment>
<dbReference type="GO" id="GO:0003909">
    <property type="term" value="F:DNA ligase activity"/>
    <property type="evidence" value="ECO:0007669"/>
    <property type="project" value="TreeGrafter"/>
</dbReference>
<feature type="active site" description="GMP-histidine intermediate" evidence="9">
    <location>
        <position position="398"/>
    </location>
</feature>
<feature type="binding site" evidence="10">
    <location>
        <begin position="229"/>
        <end position="233"/>
    </location>
    <ligand>
        <name>GMP</name>
        <dbReference type="ChEBI" id="CHEBI:58115"/>
    </ligand>
</feature>
<dbReference type="EMBL" id="JAASRN010000001">
    <property type="protein sequence ID" value="NIK72848.1"/>
    <property type="molecule type" value="Genomic_DNA"/>
</dbReference>